<dbReference type="RefSeq" id="WP_171302743.1">
    <property type="nucleotide sequence ID" value="NZ_JABFIF010000002.1"/>
</dbReference>
<sequence length="329" mass="38804">MKINKRIKYIALFTLLIFSISVPIFTLIYFNKNSHLLQYNKSIRTNINNINKVNKEVSSYTTNNIFNASKYRYNLPNSIKLLNSSKTNLEKYKPNEKHKHIHLNLIKGITNNIYTYEQLLAILNSPESQDVDKAFYSFKKYRDDSIKFYELFNSSNPKLKINLSKDFLDCLNISTEYIQELVNLQKDKDIKMSQYKDYFYNVDYILTSFLEVRKDFSYYKDKIQNRTVSVDELLNEIALNKKELQELKLSMSKISIPSDGINCYILLSKTLDDYASYIHSFEDDISKSVIANDSKSTNIYSKSDLGYKIMNDTYNEFIKYYSNFKDTIK</sequence>
<evidence type="ECO:0000313" key="3">
    <source>
        <dbReference type="Proteomes" id="UP000528432"/>
    </source>
</evidence>
<gene>
    <name evidence="2" type="ORF">HMJ28_01785</name>
</gene>
<proteinExistence type="predicted"/>
<dbReference type="AlphaFoldDB" id="A0A7Y3V5M5"/>
<keyword evidence="1" id="KW-0812">Transmembrane</keyword>
<name>A0A7Y3V5M5_CLOCO</name>
<evidence type="ECO:0000313" key="2">
    <source>
        <dbReference type="EMBL" id="NOH15133.1"/>
    </source>
</evidence>
<keyword evidence="1" id="KW-0472">Membrane</keyword>
<protein>
    <submittedName>
        <fullName evidence="2">Uncharacterized protein</fullName>
    </submittedName>
</protein>
<dbReference type="Proteomes" id="UP000528432">
    <property type="component" value="Unassembled WGS sequence"/>
</dbReference>
<organism evidence="2 3">
    <name type="scientific">Clostridium cochlearium</name>
    <dbReference type="NCBI Taxonomy" id="1494"/>
    <lineage>
        <taxon>Bacteria</taxon>
        <taxon>Bacillati</taxon>
        <taxon>Bacillota</taxon>
        <taxon>Clostridia</taxon>
        <taxon>Eubacteriales</taxon>
        <taxon>Clostridiaceae</taxon>
        <taxon>Clostridium</taxon>
    </lineage>
</organism>
<evidence type="ECO:0000256" key="1">
    <source>
        <dbReference type="SAM" id="Phobius"/>
    </source>
</evidence>
<feature type="transmembrane region" description="Helical" evidence="1">
    <location>
        <begin position="9"/>
        <end position="30"/>
    </location>
</feature>
<comment type="caution">
    <text evidence="2">The sequence shown here is derived from an EMBL/GenBank/DDBJ whole genome shotgun (WGS) entry which is preliminary data.</text>
</comment>
<accession>A0A7Y3V5M5</accession>
<reference evidence="2 3" key="1">
    <citation type="submission" date="2020-05" db="EMBL/GenBank/DDBJ databases">
        <title>Draft genome sequence of Clostridium cochlearium strain AGROS13 isolated from a sheep dairy farm in New Zealand.</title>
        <authorList>
            <person name="Gupta T.B."/>
            <person name="Jauregui R."/>
            <person name="Risson A.N."/>
            <person name="Brightwell G."/>
            <person name="Maclean P."/>
        </authorList>
    </citation>
    <scope>NUCLEOTIDE SEQUENCE [LARGE SCALE GENOMIC DNA]</scope>
    <source>
        <strain evidence="2 3">AGROS13</strain>
    </source>
</reference>
<keyword evidence="1" id="KW-1133">Transmembrane helix</keyword>
<dbReference type="EMBL" id="JABFIF010000002">
    <property type="protein sequence ID" value="NOH15133.1"/>
    <property type="molecule type" value="Genomic_DNA"/>
</dbReference>